<dbReference type="FunCoup" id="A0A5C7EVC9">
    <property type="interactions" value="147"/>
</dbReference>
<comment type="subcellular location">
    <subcellularLocation>
        <location evidence="1">Cell outer membrane</location>
    </subcellularLocation>
</comment>
<evidence type="ECO:0000313" key="5">
    <source>
        <dbReference type="Proteomes" id="UP000321201"/>
    </source>
</evidence>
<evidence type="ECO:0000313" key="4">
    <source>
        <dbReference type="EMBL" id="TXF11003.1"/>
    </source>
</evidence>
<dbReference type="Gene3D" id="2.60.450.10">
    <property type="entry name" value="Lipopolysaccharide (LPS) transport protein A like domain"/>
    <property type="match status" value="1"/>
</dbReference>
<comment type="similarity">
    <text evidence="1">Belongs to the LptD family.</text>
</comment>
<comment type="function">
    <text evidence="1">Involved in the assembly of lipopolysaccharide (LPS) at the surface of the outer membrane.</text>
</comment>
<name>A0A5C7EVC9_9PROT</name>
<dbReference type="InParanoid" id="A0A5C7EVC9"/>
<dbReference type="GO" id="GO:0009279">
    <property type="term" value="C:cell outer membrane"/>
    <property type="evidence" value="ECO:0007669"/>
    <property type="project" value="UniProtKB-SubCell"/>
</dbReference>
<evidence type="ECO:0000256" key="2">
    <source>
        <dbReference type="SAM" id="MobiDB-lite"/>
    </source>
</evidence>
<dbReference type="EMBL" id="VPFL01000018">
    <property type="protein sequence ID" value="TXF11003.1"/>
    <property type="molecule type" value="Genomic_DNA"/>
</dbReference>
<dbReference type="GO" id="GO:0015920">
    <property type="term" value="P:lipopolysaccharide transport"/>
    <property type="evidence" value="ECO:0007669"/>
    <property type="project" value="InterPro"/>
</dbReference>
<dbReference type="InterPro" id="IPR050218">
    <property type="entry name" value="LptD"/>
</dbReference>
<keyword evidence="1" id="KW-0472">Membrane</keyword>
<feature type="chain" id="PRO_5023504837" description="LPS-assembly protein LptD" evidence="1">
    <location>
        <begin position="24"/>
        <end position="798"/>
    </location>
</feature>
<dbReference type="GO" id="GO:0043165">
    <property type="term" value="P:Gram-negative-bacterium-type cell outer membrane assembly"/>
    <property type="evidence" value="ECO:0007669"/>
    <property type="project" value="UniProtKB-UniRule"/>
</dbReference>
<reference evidence="4 5" key="1">
    <citation type="submission" date="2019-08" db="EMBL/GenBank/DDBJ databases">
        <title>Pelomicrobium methylotrophicum gen. nov., sp. nov. a moderately thermophilic, facultatively anaerobic, lithoautotrophic and methylotrophic bacterium isolated from a terrestrial mud volcano.</title>
        <authorList>
            <person name="Slobodkina G.B."/>
            <person name="Merkel A.Y."/>
            <person name="Slobodkin A.I."/>
        </authorList>
    </citation>
    <scope>NUCLEOTIDE SEQUENCE [LARGE SCALE GENOMIC DNA]</scope>
    <source>
        <strain evidence="4 5">SM250</strain>
    </source>
</reference>
<feature type="region of interest" description="Disordered" evidence="2">
    <location>
        <begin position="39"/>
        <end position="103"/>
    </location>
</feature>
<dbReference type="Proteomes" id="UP000321201">
    <property type="component" value="Unassembled WGS sequence"/>
</dbReference>
<feature type="signal peptide" evidence="1">
    <location>
        <begin position="1"/>
        <end position="23"/>
    </location>
</feature>
<proteinExistence type="inferred from homology"/>
<comment type="caution">
    <text evidence="1">Lacks conserved residue(s) required for the propagation of feature annotation.</text>
</comment>
<organism evidence="4 5">
    <name type="scientific">Pelomicrobium methylotrophicum</name>
    <dbReference type="NCBI Taxonomy" id="2602750"/>
    <lineage>
        <taxon>Bacteria</taxon>
        <taxon>Pseudomonadati</taxon>
        <taxon>Pseudomonadota</taxon>
        <taxon>Hydrogenophilia</taxon>
        <taxon>Hydrogenophilia incertae sedis</taxon>
        <taxon>Pelomicrobium</taxon>
    </lineage>
</organism>
<dbReference type="HAMAP" id="MF_01411">
    <property type="entry name" value="LPS_assembly_LptD"/>
    <property type="match status" value="1"/>
</dbReference>
<keyword evidence="1" id="KW-0732">Signal</keyword>
<dbReference type="PANTHER" id="PTHR30189">
    <property type="entry name" value="LPS-ASSEMBLY PROTEIN"/>
    <property type="match status" value="1"/>
</dbReference>
<sequence precursor="true">MQSFSLRPVAVAVACLFVSPAYSQPIGLPKLEVDPALLAPAEAAPSRPGQPSKPEPSPPSPPRPEAPSSPSSAPGEARPRDAGADAQGSRPAEGSARAVPGPVSRLGEKPIVVEADRIEGIGEREVRAEGDAVLRQDDQSLAADLIIYYPPQEDVFATGNVVLRRGGNMMQGPRLNFNLASQTGEMDTPVYQLETNNARGDAELFIFEGENRYRAKHARYTTCPVNQDDWYLRVADLEINRNTNIGVARNVWLEFQDVPILYTPYVDFPLGKDRKSGFLPPVIGTTTSGGAEVTLPYYWNIAPNRDATIAPRVIARRGLMLANEFRYLERGYSGEAKVDFLPDDQVSERHRWALLLQHTQTFNSQLRGAINYQRVSDDNYFRDLASSVTLTSQANLPQEGLLAYAGDWWTATARAQKYQTLQDPLAPITPPYDRLPQLAVRGLRPDVGGADLGLNAEAVRFQHPTLPTGNRLVAYPTVSYPLRTSFAYVTPKVGLHYTRYDLDRPGPDASPSRSVPIGSLDAGLLLERDWNAFGQSFLQTLEPRLFYVYVPFREQSGLPNFDSTDADFNFAQIFTENRFTGSDRIGDANQVTLALTSRLLEPDTSAERLRFALGQRFRFERPRLQLASPISPSNRSDLLAAVSGRISPAWLMDAYMQWNPGDNETERLNIYGRYHPAPGKVANLGYRFTRNALEQVDVSAQWPLGSRWQGVMRYNYSLRESRVLDALAGLEYDAGCWSIRFVAQRIATAVSQASNAFFVQLEFTGLGKIGADPLNVLRSSIPGFTPVDLYRGPTPGER</sequence>
<dbReference type="AlphaFoldDB" id="A0A5C7EVC9"/>
<feature type="domain" description="LptD C-terminal" evidence="3">
    <location>
        <begin position="350"/>
        <end position="708"/>
    </location>
</feature>
<dbReference type="PANTHER" id="PTHR30189:SF1">
    <property type="entry name" value="LPS-ASSEMBLY PROTEIN LPTD"/>
    <property type="match status" value="1"/>
</dbReference>
<dbReference type="InterPro" id="IPR007543">
    <property type="entry name" value="LptD_C"/>
</dbReference>
<keyword evidence="1" id="KW-0998">Cell outer membrane</keyword>
<gene>
    <name evidence="1" type="primary">lptD</name>
    <name evidence="4" type="ORF">FR698_12450</name>
</gene>
<dbReference type="OrthoDB" id="9760225at2"/>
<comment type="subunit">
    <text evidence="1">Component of the lipopolysaccharide transport and assembly complex.</text>
</comment>
<dbReference type="Pfam" id="PF04453">
    <property type="entry name" value="LptD"/>
    <property type="match status" value="1"/>
</dbReference>
<comment type="caution">
    <text evidence="4">The sequence shown here is derived from an EMBL/GenBank/DDBJ whole genome shotgun (WGS) entry which is preliminary data.</text>
</comment>
<dbReference type="GO" id="GO:1990351">
    <property type="term" value="C:transporter complex"/>
    <property type="evidence" value="ECO:0007669"/>
    <property type="project" value="TreeGrafter"/>
</dbReference>
<dbReference type="RefSeq" id="WP_147800523.1">
    <property type="nucleotide sequence ID" value="NZ_VPFL01000018.1"/>
</dbReference>
<keyword evidence="5" id="KW-1185">Reference proteome</keyword>
<evidence type="ECO:0000259" key="3">
    <source>
        <dbReference type="Pfam" id="PF04453"/>
    </source>
</evidence>
<evidence type="ECO:0000256" key="1">
    <source>
        <dbReference type="HAMAP-Rule" id="MF_01411"/>
    </source>
</evidence>
<dbReference type="InterPro" id="IPR020889">
    <property type="entry name" value="LipoPS_assembly_LptD"/>
</dbReference>
<feature type="compositionally biased region" description="Pro residues" evidence="2">
    <location>
        <begin position="51"/>
        <end position="67"/>
    </location>
</feature>
<accession>A0A5C7EVC9</accession>
<protein>
    <recommendedName>
        <fullName evidence="1">LPS-assembly protein LptD</fullName>
    </recommendedName>
</protein>